<dbReference type="EMBL" id="CP011114">
    <property type="protein sequence ID" value="AKG36132.1"/>
    <property type="molecule type" value="Genomic_DNA"/>
</dbReference>
<evidence type="ECO:0000313" key="2">
    <source>
        <dbReference type="Proteomes" id="UP000034189"/>
    </source>
</evidence>
<protein>
    <submittedName>
        <fullName evidence="1">Uncharacterized protein</fullName>
    </submittedName>
</protein>
<reference evidence="1 2" key="1">
    <citation type="submission" date="2015-03" db="EMBL/GenBank/DDBJ databases">
        <authorList>
            <person name="Abdul Halim M."/>
        </authorList>
    </citation>
    <scope>NUCLEOTIDE SEQUENCE [LARGE SCALE GENOMIC DNA]</scope>
    <source>
        <strain evidence="1 2">ATCC 35681</strain>
    </source>
</reference>
<organism evidence="1 2">
    <name type="scientific">Paenibacillus durus ATCC 35681</name>
    <dbReference type="NCBI Taxonomy" id="1333534"/>
    <lineage>
        <taxon>Bacteria</taxon>
        <taxon>Bacillati</taxon>
        <taxon>Bacillota</taxon>
        <taxon>Bacilli</taxon>
        <taxon>Bacillales</taxon>
        <taxon>Paenibacillaceae</taxon>
        <taxon>Paenibacillus</taxon>
    </lineage>
</organism>
<sequence>MSTAFSADVSGKRIEVAVTPPNAYSPAVLAISQQAATFQLHADPEQLAEVEFAIRTYLDSIKYPQPMPSAAKEEIA</sequence>
<dbReference type="PATRIC" id="fig|1333534.5.peg.3852"/>
<dbReference type="RefSeq" id="WP_025698426.1">
    <property type="nucleotide sequence ID" value="NZ_ASQQ01000601.1"/>
</dbReference>
<dbReference type="Proteomes" id="UP000034189">
    <property type="component" value="Chromosome"/>
</dbReference>
<reference evidence="1 2" key="2">
    <citation type="journal article" date="2016" name="Genome Announc.">
        <title>Genome Sequence of a Gram-Positive Diazotroph, Paenibacillus durus Type Strain ATCC 35681.</title>
        <authorList>
            <person name="Halim M.A."/>
            <person name="Rahman A.Y."/>
            <person name="Sim K.S."/>
            <person name="Yam H.C."/>
            <person name="Rahim A.A."/>
            <person name="Ghazali A.H."/>
            <person name="Najimudin N."/>
        </authorList>
    </citation>
    <scope>NUCLEOTIDE SEQUENCE [LARGE SCALE GENOMIC DNA]</scope>
    <source>
        <strain evidence="1 2">ATCC 35681</strain>
    </source>
</reference>
<gene>
    <name evidence="1" type="ORF">VK70_17490</name>
</gene>
<dbReference type="AlphaFoldDB" id="A0A0F7FCP9"/>
<evidence type="ECO:0000313" key="1">
    <source>
        <dbReference type="EMBL" id="AKG36132.1"/>
    </source>
</evidence>
<accession>A0A0F7FCP9</accession>
<proteinExistence type="predicted"/>
<name>A0A0F7FCP9_PAEDU</name>
<dbReference type="OrthoDB" id="2626503at2"/>
<dbReference type="HOGENOM" id="CLU_191479_0_0_9"/>